<evidence type="ECO:0008006" key="4">
    <source>
        <dbReference type="Google" id="ProtNLM"/>
    </source>
</evidence>
<feature type="chain" id="PRO_5043551205" description="CUB domain-containing protein" evidence="1">
    <location>
        <begin position="28"/>
        <end position="407"/>
    </location>
</feature>
<keyword evidence="3" id="KW-1185">Reference proteome</keyword>
<comment type="caution">
    <text evidence="2">The sequence shown here is derived from an EMBL/GenBank/DDBJ whole genome shotgun (WGS) entry which is preliminary data.</text>
</comment>
<evidence type="ECO:0000256" key="1">
    <source>
        <dbReference type="SAM" id="SignalP"/>
    </source>
</evidence>
<feature type="signal peptide" evidence="1">
    <location>
        <begin position="1"/>
        <end position="27"/>
    </location>
</feature>
<evidence type="ECO:0000313" key="2">
    <source>
        <dbReference type="EMBL" id="GFR95378.1"/>
    </source>
</evidence>
<proteinExistence type="predicted"/>
<protein>
    <recommendedName>
        <fullName evidence="4">CUB domain-containing protein</fullName>
    </recommendedName>
</protein>
<gene>
    <name evidence="2" type="ORF">ElyMa_002692100</name>
</gene>
<name>A0AAV4HAP4_9GAST</name>
<sequence>MGNTRLQMPKFCAVALMQQILVLLALAVVFCGASDHHSLNIWEHCNEITPLNVSTTTSYEVTADADFNFYRKPRYCGISFRAEKGGHLCILEGITKTTFERGTRLHVLEGRGKSEKTFFEYGHDSTWSKNEKCTGSKDLLLYISKRGTGDLPTIDTEKIQMNMTVLHASSRKRRFDMTKKHCGHTYQLHQSEVSVYNKLTHDDLSFDNHLPLVKNCSIYFEKINPDNRRICIVYMPLGTPDCSSNWTLAANSKNPVSKNFALGCKSDNRVNENHVWCSERGADKVTLTHTRLPGLYHGSKNYEQPEIYRVIVTDFDGDSSNFTQLLDATLGWIFPTTTEYPQTTTFREPATTHLNSAGANQIAETRRPGQHSGVQSVTVKGDDWYCWHLLFLIGLGLYLTRAGISHC</sequence>
<dbReference type="AlphaFoldDB" id="A0AAV4HAP4"/>
<reference evidence="2 3" key="1">
    <citation type="journal article" date="2021" name="Elife">
        <title>Chloroplast acquisition without the gene transfer in kleptoplastic sea slugs, Plakobranchus ocellatus.</title>
        <authorList>
            <person name="Maeda T."/>
            <person name="Takahashi S."/>
            <person name="Yoshida T."/>
            <person name="Shimamura S."/>
            <person name="Takaki Y."/>
            <person name="Nagai Y."/>
            <person name="Toyoda A."/>
            <person name="Suzuki Y."/>
            <person name="Arimoto A."/>
            <person name="Ishii H."/>
            <person name="Satoh N."/>
            <person name="Nishiyama T."/>
            <person name="Hasebe M."/>
            <person name="Maruyama T."/>
            <person name="Minagawa J."/>
            <person name="Obokata J."/>
            <person name="Shigenobu S."/>
        </authorList>
    </citation>
    <scope>NUCLEOTIDE SEQUENCE [LARGE SCALE GENOMIC DNA]</scope>
</reference>
<dbReference type="EMBL" id="BMAT01005544">
    <property type="protein sequence ID" value="GFR95378.1"/>
    <property type="molecule type" value="Genomic_DNA"/>
</dbReference>
<dbReference type="Proteomes" id="UP000762676">
    <property type="component" value="Unassembled WGS sequence"/>
</dbReference>
<organism evidence="2 3">
    <name type="scientific">Elysia marginata</name>
    <dbReference type="NCBI Taxonomy" id="1093978"/>
    <lineage>
        <taxon>Eukaryota</taxon>
        <taxon>Metazoa</taxon>
        <taxon>Spiralia</taxon>
        <taxon>Lophotrochozoa</taxon>
        <taxon>Mollusca</taxon>
        <taxon>Gastropoda</taxon>
        <taxon>Heterobranchia</taxon>
        <taxon>Euthyneura</taxon>
        <taxon>Panpulmonata</taxon>
        <taxon>Sacoglossa</taxon>
        <taxon>Placobranchoidea</taxon>
        <taxon>Plakobranchidae</taxon>
        <taxon>Elysia</taxon>
    </lineage>
</organism>
<keyword evidence="1" id="KW-0732">Signal</keyword>
<accession>A0AAV4HAP4</accession>
<evidence type="ECO:0000313" key="3">
    <source>
        <dbReference type="Proteomes" id="UP000762676"/>
    </source>
</evidence>